<evidence type="ECO:0000256" key="6">
    <source>
        <dbReference type="SAM" id="SignalP"/>
    </source>
</evidence>
<dbReference type="InterPro" id="IPR017853">
    <property type="entry name" value="GH"/>
</dbReference>
<dbReference type="FunFam" id="3.20.20.80:FF:000010">
    <property type="entry name" value="glucan endo-1,3-beta-glucosidase, basic"/>
    <property type="match status" value="1"/>
</dbReference>
<evidence type="ECO:0000313" key="8">
    <source>
        <dbReference type="Proteomes" id="UP001370490"/>
    </source>
</evidence>
<dbReference type="AlphaFoldDB" id="A0AAN8UIP7"/>
<dbReference type="PROSITE" id="PS00587">
    <property type="entry name" value="GLYCOSYL_HYDROL_F17"/>
    <property type="match status" value="1"/>
</dbReference>
<evidence type="ECO:0000256" key="3">
    <source>
        <dbReference type="ARBA" id="ARBA00023295"/>
    </source>
</evidence>
<evidence type="ECO:0000256" key="5">
    <source>
        <dbReference type="RuleBase" id="RU004336"/>
    </source>
</evidence>
<feature type="chain" id="PRO_5043031702" evidence="6">
    <location>
        <begin position="21"/>
        <end position="339"/>
    </location>
</feature>
<dbReference type="InterPro" id="IPR044965">
    <property type="entry name" value="Glyco_hydro_17_plant"/>
</dbReference>
<evidence type="ECO:0000256" key="4">
    <source>
        <dbReference type="RuleBase" id="RU004335"/>
    </source>
</evidence>
<dbReference type="InterPro" id="IPR000490">
    <property type="entry name" value="Glyco_hydro_17"/>
</dbReference>
<gene>
    <name evidence="7" type="ORF">RJ641_022072</name>
</gene>
<organism evidence="7 8">
    <name type="scientific">Dillenia turbinata</name>
    <dbReference type="NCBI Taxonomy" id="194707"/>
    <lineage>
        <taxon>Eukaryota</taxon>
        <taxon>Viridiplantae</taxon>
        <taxon>Streptophyta</taxon>
        <taxon>Embryophyta</taxon>
        <taxon>Tracheophyta</taxon>
        <taxon>Spermatophyta</taxon>
        <taxon>Magnoliopsida</taxon>
        <taxon>eudicotyledons</taxon>
        <taxon>Gunneridae</taxon>
        <taxon>Pentapetalae</taxon>
        <taxon>Dilleniales</taxon>
        <taxon>Dilleniaceae</taxon>
        <taxon>Dillenia</taxon>
    </lineage>
</organism>
<proteinExistence type="inferred from homology"/>
<name>A0AAN8UIP7_9MAGN</name>
<dbReference type="PANTHER" id="PTHR32227">
    <property type="entry name" value="GLUCAN ENDO-1,3-BETA-GLUCOSIDASE BG1-RELATED-RELATED"/>
    <property type="match status" value="1"/>
</dbReference>
<protein>
    <submittedName>
        <fullName evidence="7">Glycoside hydrolase family 17</fullName>
    </submittedName>
</protein>
<keyword evidence="2 5" id="KW-0378">Hydrolase</keyword>
<dbReference type="Proteomes" id="UP001370490">
    <property type="component" value="Unassembled WGS sequence"/>
</dbReference>
<dbReference type="GO" id="GO:0005975">
    <property type="term" value="P:carbohydrate metabolic process"/>
    <property type="evidence" value="ECO:0007669"/>
    <property type="project" value="InterPro"/>
</dbReference>
<evidence type="ECO:0000256" key="2">
    <source>
        <dbReference type="ARBA" id="ARBA00022801"/>
    </source>
</evidence>
<reference evidence="7 8" key="1">
    <citation type="submission" date="2023-12" db="EMBL/GenBank/DDBJ databases">
        <title>A high-quality genome assembly for Dillenia turbinata (Dilleniales).</title>
        <authorList>
            <person name="Chanderbali A."/>
        </authorList>
    </citation>
    <scope>NUCLEOTIDE SEQUENCE [LARGE SCALE GENOMIC DNA]</scope>
    <source>
        <strain evidence="7">LSX21</strain>
        <tissue evidence="7">Leaf</tissue>
    </source>
</reference>
<evidence type="ECO:0000256" key="1">
    <source>
        <dbReference type="ARBA" id="ARBA00008773"/>
    </source>
</evidence>
<evidence type="ECO:0000313" key="7">
    <source>
        <dbReference type="EMBL" id="KAK6912471.1"/>
    </source>
</evidence>
<keyword evidence="6" id="KW-0732">Signal</keyword>
<feature type="signal peptide" evidence="6">
    <location>
        <begin position="1"/>
        <end position="20"/>
    </location>
</feature>
<sequence length="339" mass="37861">MARGHILALLVLCLLCTMHSSKIEGKIDIGVNYGMQGNNLPPPREVIEMFERYNIGKIRLFEPVHEVLEALRGKKIEVFLGTRNEDIPVLASSPENAQAWFNTNVQPYLKDMNIPFITVGNEVIPGRFSESILPAIQNIQNILKANGLRDMRATTVVYPVVLGASHPPSAGVFSKASIGYMTDICKYLESENAPLVVNVYPYLAYAEDPRHVRLDYAQFTATEPVVRDGNLSYNNLFDATLDAFVWAMEKVGVNDVALIVGESGWPSAGMGNFTTPNLAATYNKNFMKHILSYRGTPKRPGDYIEGFIFAMFNENLKPAGREQHFGLFYPDKTPVYNVF</sequence>
<dbReference type="GO" id="GO:0004553">
    <property type="term" value="F:hydrolase activity, hydrolyzing O-glycosyl compounds"/>
    <property type="evidence" value="ECO:0007669"/>
    <property type="project" value="InterPro"/>
</dbReference>
<dbReference type="EMBL" id="JBAMMX010000027">
    <property type="protein sequence ID" value="KAK6912471.1"/>
    <property type="molecule type" value="Genomic_DNA"/>
</dbReference>
<dbReference type="Gene3D" id="3.20.20.80">
    <property type="entry name" value="Glycosidases"/>
    <property type="match status" value="1"/>
</dbReference>
<keyword evidence="3 5" id="KW-0326">Glycosidase</keyword>
<keyword evidence="8" id="KW-1185">Reference proteome</keyword>
<dbReference type="Pfam" id="PF00332">
    <property type="entry name" value="Glyco_hydro_17"/>
    <property type="match status" value="1"/>
</dbReference>
<accession>A0AAN8UIP7</accession>
<dbReference type="SUPFAM" id="SSF51445">
    <property type="entry name" value="(Trans)glycosidases"/>
    <property type="match status" value="1"/>
</dbReference>
<comment type="caution">
    <text evidence="7">The sequence shown here is derived from an EMBL/GenBank/DDBJ whole genome shotgun (WGS) entry which is preliminary data.</text>
</comment>
<comment type="similarity">
    <text evidence="1 4">Belongs to the glycosyl hydrolase 17 family.</text>
</comment>